<proteinExistence type="predicted"/>
<accession>A0A3N4J806</accession>
<feature type="region of interest" description="Disordered" evidence="1">
    <location>
        <begin position="47"/>
        <end position="66"/>
    </location>
</feature>
<keyword evidence="3" id="KW-1185">Reference proteome</keyword>
<dbReference type="Proteomes" id="UP000276215">
    <property type="component" value="Unassembled WGS sequence"/>
</dbReference>
<evidence type="ECO:0000313" key="2">
    <source>
        <dbReference type="EMBL" id="RPA92590.1"/>
    </source>
</evidence>
<reference evidence="2 3" key="1">
    <citation type="journal article" date="2018" name="Nat. Ecol. Evol.">
        <title>Pezizomycetes genomes reveal the molecular basis of ectomycorrhizal truffle lifestyle.</title>
        <authorList>
            <person name="Murat C."/>
            <person name="Payen T."/>
            <person name="Noel B."/>
            <person name="Kuo A."/>
            <person name="Morin E."/>
            <person name="Chen J."/>
            <person name="Kohler A."/>
            <person name="Krizsan K."/>
            <person name="Balestrini R."/>
            <person name="Da Silva C."/>
            <person name="Montanini B."/>
            <person name="Hainaut M."/>
            <person name="Levati E."/>
            <person name="Barry K.W."/>
            <person name="Belfiori B."/>
            <person name="Cichocki N."/>
            <person name="Clum A."/>
            <person name="Dockter R.B."/>
            <person name="Fauchery L."/>
            <person name="Guy J."/>
            <person name="Iotti M."/>
            <person name="Le Tacon F."/>
            <person name="Lindquist E.A."/>
            <person name="Lipzen A."/>
            <person name="Malagnac F."/>
            <person name="Mello A."/>
            <person name="Molinier V."/>
            <person name="Miyauchi S."/>
            <person name="Poulain J."/>
            <person name="Riccioni C."/>
            <person name="Rubini A."/>
            <person name="Sitrit Y."/>
            <person name="Splivallo R."/>
            <person name="Traeger S."/>
            <person name="Wang M."/>
            <person name="Zifcakova L."/>
            <person name="Wipf D."/>
            <person name="Zambonelli A."/>
            <person name="Paolocci F."/>
            <person name="Nowrousian M."/>
            <person name="Ottonello S."/>
            <person name="Baldrian P."/>
            <person name="Spatafora J.W."/>
            <person name="Henrissat B."/>
            <person name="Nagy L.G."/>
            <person name="Aury J.M."/>
            <person name="Wincker P."/>
            <person name="Grigoriev I.V."/>
            <person name="Bonfante P."/>
            <person name="Martin F.M."/>
        </authorList>
    </citation>
    <scope>NUCLEOTIDE SEQUENCE [LARGE SCALE GENOMIC DNA]</scope>
    <source>
        <strain evidence="2 3">120613-1</strain>
    </source>
</reference>
<evidence type="ECO:0000256" key="1">
    <source>
        <dbReference type="SAM" id="MobiDB-lite"/>
    </source>
</evidence>
<name>A0A3N4J806_9PEZI</name>
<organism evidence="2 3">
    <name type="scientific">Choiromyces venosus 120613-1</name>
    <dbReference type="NCBI Taxonomy" id="1336337"/>
    <lineage>
        <taxon>Eukaryota</taxon>
        <taxon>Fungi</taxon>
        <taxon>Dikarya</taxon>
        <taxon>Ascomycota</taxon>
        <taxon>Pezizomycotina</taxon>
        <taxon>Pezizomycetes</taxon>
        <taxon>Pezizales</taxon>
        <taxon>Tuberaceae</taxon>
        <taxon>Choiromyces</taxon>
    </lineage>
</organism>
<dbReference type="AlphaFoldDB" id="A0A3N4J806"/>
<evidence type="ECO:0000313" key="3">
    <source>
        <dbReference type="Proteomes" id="UP000276215"/>
    </source>
</evidence>
<protein>
    <submittedName>
        <fullName evidence="2">Uncharacterized protein</fullName>
    </submittedName>
</protein>
<gene>
    <name evidence="2" type="ORF">L873DRAFT_1859866</name>
</gene>
<dbReference type="EMBL" id="ML120469">
    <property type="protein sequence ID" value="RPA92590.1"/>
    <property type="molecule type" value="Genomic_DNA"/>
</dbReference>
<sequence length="66" mass="7488">MLKQLTEKTIPAFEKAFLGYQGLFAFDNAKIQQKYTSDSLQVGNMNLTPRGKNTLPMRPGYFKNAD</sequence>